<evidence type="ECO:0000313" key="2">
    <source>
        <dbReference type="Proteomes" id="UP001605036"/>
    </source>
</evidence>
<reference evidence="1 2" key="1">
    <citation type="submission" date="2024-09" db="EMBL/GenBank/DDBJ databases">
        <title>Chromosome-scale assembly of Riccia fluitans.</title>
        <authorList>
            <person name="Paukszto L."/>
            <person name="Sawicki J."/>
            <person name="Karawczyk K."/>
            <person name="Piernik-Szablinska J."/>
            <person name="Szczecinska M."/>
            <person name="Mazdziarz M."/>
        </authorList>
    </citation>
    <scope>NUCLEOTIDE SEQUENCE [LARGE SCALE GENOMIC DNA]</scope>
    <source>
        <strain evidence="1">Rf_01</strain>
        <tissue evidence="1">Aerial parts of the thallus</tissue>
    </source>
</reference>
<dbReference type="EMBL" id="JBHFFA010000001">
    <property type="protein sequence ID" value="KAL2649506.1"/>
    <property type="molecule type" value="Genomic_DNA"/>
</dbReference>
<sequence length="209" mass="24088">MAPRSSKGLNVKTKEVKIPHLMVANKKKMETWGLGGLFAVDWNKTYEDLVEELAGHPDQKVAVSKYEYQGKPRAWTSDIWREVYNLRKASPRGYVMKEKAQFTKLQLLRLVKGNRRQSESGVFLEQVKGDYDFVLFCQMLNAILAPTVSDSDIKMKDEKEPKEEISHPAWEGEANASESLDQKIMVLYDDWEIRLQNLGWCLVGKCAMW</sequence>
<organism evidence="1 2">
    <name type="scientific">Riccia fluitans</name>
    <dbReference type="NCBI Taxonomy" id="41844"/>
    <lineage>
        <taxon>Eukaryota</taxon>
        <taxon>Viridiplantae</taxon>
        <taxon>Streptophyta</taxon>
        <taxon>Embryophyta</taxon>
        <taxon>Marchantiophyta</taxon>
        <taxon>Marchantiopsida</taxon>
        <taxon>Marchantiidae</taxon>
        <taxon>Marchantiales</taxon>
        <taxon>Ricciaceae</taxon>
        <taxon>Riccia</taxon>
    </lineage>
</organism>
<name>A0ABD1ZFW5_9MARC</name>
<accession>A0ABD1ZFW5</accession>
<comment type="caution">
    <text evidence="1">The sequence shown here is derived from an EMBL/GenBank/DDBJ whole genome shotgun (WGS) entry which is preliminary data.</text>
</comment>
<gene>
    <name evidence="1" type="ORF">R1flu_017634</name>
</gene>
<dbReference type="AlphaFoldDB" id="A0ABD1ZFW5"/>
<dbReference type="Proteomes" id="UP001605036">
    <property type="component" value="Unassembled WGS sequence"/>
</dbReference>
<protein>
    <submittedName>
        <fullName evidence="1">Uncharacterized protein</fullName>
    </submittedName>
</protein>
<proteinExistence type="predicted"/>
<keyword evidence="2" id="KW-1185">Reference proteome</keyword>
<evidence type="ECO:0000313" key="1">
    <source>
        <dbReference type="EMBL" id="KAL2649506.1"/>
    </source>
</evidence>